<protein>
    <recommendedName>
        <fullName evidence="1">CoA-binding domain-containing protein</fullName>
    </recommendedName>
</protein>
<organism evidence="3">
    <name type="scientific">Serpula lacrymans var. lacrymans (strain S7.9)</name>
    <name type="common">Dry rot fungus</name>
    <dbReference type="NCBI Taxonomy" id="578457"/>
    <lineage>
        <taxon>Eukaryota</taxon>
        <taxon>Fungi</taxon>
        <taxon>Dikarya</taxon>
        <taxon>Basidiomycota</taxon>
        <taxon>Agaricomycotina</taxon>
        <taxon>Agaricomycetes</taxon>
        <taxon>Agaricomycetidae</taxon>
        <taxon>Boletales</taxon>
        <taxon>Coniophorineae</taxon>
        <taxon>Serpulaceae</taxon>
        <taxon>Serpula</taxon>
    </lineage>
</organism>
<dbReference type="Proteomes" id="UP000008064">
    <property type="component" value="Unassembled WGS sequence"/>
</dbReference>
<accession>F8NUZ6</accession>
<dbReference type="Gene3D" id="3.40.50.720">
    <property type="entry name" value="NAD(P)-binding Rossmann-like Domain"/>
    <property type="match status" value="1"/>
</dbReference>
<dbReference type="HOGENOM" id="CLU_112567_1_1_1"/>
<dbReference type="RefSeq" id="XP_007318073.1">
    <property type="nucleotide sequence ID" value="XM_007318011.1"/>
</dbReference>
<evidence type="ECO:0000313" key="3">
    <source>
        <dbReference type="Proteomes" id="UP000008064"/>
    </source>
</evidence>
<dbReference type="OrthoDB" id="5138418at2759"/>
<evidence type="ECO:0000313" key="2">
    <source>
        <dbReference type="EMBL" id="EGO25951.1"/>
    </source>
</evidence>
<dbReference type="EMBL" id="GL945433">
    <property type="protein sequence ID" value="EGO25951.1"/>
    <property type="molecule type" value="Genomic_DNA"/>
</dbReference>
<sequence length="140" mass="15427">MASSIDKQKHFLASPKFAVVGASTDQSKFGTKVLQWYIQRNRDVTPVHPTSNELEGIKTIRSLADLPSPTETSISIITPAKITIELLKQAKELSVPSLWIQPGAADVTCVKYIKENLSDRVIYQGECILRDGDGIVQSML</sequence>
<dbReference type="Pfam" id="PF13380">
    <property type="entry name" value="CoA_binding_2"/>
    <property type="match status" value="1"/>
</dbReference>
<evidence type="ECO:0000259" key="1">
    <source>
        <dbReference type="SMART" id="SM00881"/>
    </source>
</evidence>
<dbReference type="SUPFAM" id="SSF51735">
    <property type="entry name" value="NAD(P)-binding Rossmann-fold domains"/>
    <property type="match status" value="1"/>
</dbReference>
<dbReference type="PANTHER" id="PTHR33303">
    <property type="entry name" value="CYTOPLASMIC PROTEIN-RELATED"/>
    <property type="match status" value="1"/>
</dbReference>
<dbReference type="KEGG" id="sla:SERLADRAFT_388681"/>
<proteinExistence type="predicted"/>
<name>F8NUZ6_SERL9</name>
<gene>
    <name evidence="2" type="ORF">SERLADRAFT_388681</name>
</gene>
<dbReference type="SMART" id="SM00881">
    <property type="entry name" value="CoA_binding"/>
    <property type="match status" value="1"/>
</dbReference>
<feature type="domain" description="CoA-binding" evidence="1">
    <location>
        <begin position="11"/>
        <end position="104"/>
    </location>
</feature>
<reference evidence="3" key="1">
    <citation type="journal article" date="2011" name="Science">
        <title>The plant cell wall-decomposing machinery underlies the functional diversity of forest fungi.</title>
        <authorList>
            <person name="Eastwood D.C."/>
            <person name="Floudas D."/>
            <person name="Binder M."/>
            <person name="Majcherczyk A."/>
            <person name="Schneider P."/>
            <person name="Aerts A."/>
            <person name="Asiegbu F.O."/>
            <person name="Baker S.E."/>
            <person name="Barry K."/>
            <person name="Bendiksby M."/>
            <person name="Blumentritt M."/>
            <person name="Coutinho P.M."/>
            <person name="Cullen D."/>
            <person name="de Vries R.P."/>
            <person name="Gathman A."/>
            <person name="Goodell B."/>
            <person name="Henrissat B."/>
            <person name="Ihrmark K."/>
            <person name="Kauserud H."/>
            <person name="Kohler A."/>
            <person name="LaButti K."/>
            <person name="Lapidus A."/>
            <person name="Lavin J.L."/>
            <person name="Lee Y.-H."/>
            <person name="Lindquist E."/>
            <person name="Lilly W."/>
            <person name="Lucas S."/>
            <person name="Morin E."/>
            <person name="Murat C."/>
            <person name="Oguiza J.A."/>
            <person name="Park J."/>
            <person name="Pisabarro A.G."/>
            <person name="Riley R."/>
            <person name="Rosling A."/>
            <person name="Salamov A."/>
            <person name="Schmidt O."/>
            <person name="Schmutz J."/>
            <person name="Skrede I."/>
            <person name="Stenlid J."/>
            <person name="Wiebenga A."/>
            <person name="Xie X."/>
            <person name="Kuees U."/>
            <person name="Hibbett D.S."/>
            <person name="Hoffmeister D."/>
            <person name="Hoegberg N."/>
            <person name="Martin F."/>
            <person name="Grigoriev I.V."/>
            <person name="Watkinson S.C."/>
        </authorList>
    </citation>
    <scope>NUCLEOTIDE SEQUENCE [LARGE SCALE GENOMIC DNA]</scope>
    <source>
        <strain evidence="3">S7.9</strain>
    </source>
</reference>
<dbReference type="PANTHER" id="PTHR33303:SF2">
    <property type="entry name" value="COA-BINDING DOMAIN-CONTAINING PROTEIN"/>
    <property type="match status" value="1"/>
</dbReference>
<dbReference type="InterPro" id="IPR036291">
    <property type="entry name" value="NAD(P)-bd_dom_sf"/>
</dbReference>
<dbReference type="InterPro" id="IPR003781">
    <property type="entry name" value="CoA-bd"/>
</dbReference>
<dbReference type="GeneID" id="18811348"/>
<dbReference type="AlphaFoldDB" id="F8NUZ6"/>